<accession>A0A1X2H7A9</accession>
<evidence type="ECO:0000313" key="7">
    <source>
        <dbReference type="EMBL" id="ORY94443.1"/>
    </source>
</evidence>
<dbReference type="InterPro" id="IPR041792">
    <property type="entry name" value="MPP_PAP"/>
</dbReference>
<keyword evidence="8" id="KW-1185">Reference proteome</keyword>
<dbReference type="EC" id="3.1.3.2" evidence="3"/>
<evidence type="ECO:0000256" key="2">
    <source>
        <dbReference type="ARBA" id="ARBA00023180"/>
    </source>
</evidence>
<dbReference type="AlphaFoldDB" id="A0A1X2H7A9"/>
<dbReference type="InterPro" id="IPR004843">
    <property type="entry name" value="Calcineurin-like_PHP"/>
</dbReference>
<feature type="domain" description="Calcineurin-like phosphoesterase" evidence="4">
    <location>
        <begin position="170"/>
        <end position="368"/>
    </location>
</feature>
<dbReference type="PANTHER" id="PTHR45867">
    <property type="entry name" value="PURPLE ACID PHOSPHATASE"/>
    <property type="match status" value="1"/>
</dbReference>
<evidence type="ECO:0000256" key="3">
    <source>
        <dbReference type="RuleBase" id="RU361203"/>
    </source>
</evidence>
<feature type="signal peptide" evidence="3">
    <location>
        <begin position="1"/>
        <end position="19"/>
    </location>
</feature>
<comment type="caution">
    <text evidence="7">The sequence shown here is derived from an EMBL/GenBank/DDBJ whole genome shotgun (WGS) entry which is preliminary data.</text>
</comment>
<evidence type="ECO:0000313" key="8">
    <source>
        <dbReference type="Proteomes" id="UP000242180"/>
    </source>
</evidence>
<dbReference type="EMBL" id="MCGN01000007">
    <property type="protein sequence ID" value="ORY94443.1"/>
    <property type="molecule type" value="Genomic_DNA"/>
</dbReference>
<dbReference type="Gene3D" id="3.60.21.10">
    <property type="match status" value="1"/>
</dbReference>
<dbReference type="Gene3D" id="2.60.40.380">
    <property type="entry name" value="Purple acid phosphatase-like, N-terminal"/>
    <property type="match status" value="1"/>
</dbReference>
<comment type="catalytic activity">
    <reaction evidence="3">
        <text>a phosphate monoester + H2O = an alcohol + phosphate</text>
        <dbReference type="Rhea" id="RHEA:15017"/>
        <dbReference type="ChEBI" id="CHEBI:15377"/>
        <dbReference type="ChEBI" id="CHEBI:30879"/>
        <dbReference type="ChEBI" id="CHEBI:43474"/>
        <dbReference type="ChEBI" id="CHEBI:67140"/>
        <dbReference type="EC" id="3.1.3.2"/>
    </reaction>
</comment>
<dbReference type="InterPro" id="IPR008963">
    <property type="entry name" value="Purple_acid_Pase-like_N"/>
</dbReference>
<evidence type="ECO:0000259" key="4">
    <source>
        <dbReference type="Pfam" id="PF00149"/>
    </source>
</evidence>
<dbReference type="SUPFAM" id="SSF56300">
    <property type="entry name" value="Metallo-dependent phosphatases"/>
    <property type="match status" value="1"/>
</dbReference>
<evidence type="ECO:0000256" key="1">
    <source>
        <dbReference type="ARBA" id="ARBA00022729"/>
    </source>
</evidence>
<feature type="domain" description="Purple acid phosphatase C-terminal" evidence="5">
    <location>
        <begin position="395"/>
        <end position="450"/>
    </location>
</feature>
<sequence length="463" mass="52855">MSMLWTFLLLLALLNTYLCMPISVSSATVTLHPLGGPGTRVAQDKFNIAGVWNRTYGETEPQQIHLAWVSNGVACRVQFATRENTDGAIFRYWRAGFEEQAQVIQTERGRAFEDGGEAHHTVYLHSITSDRLEPATLYHYQVASYLIPQRFEWSPIYRFHSPSTEDAFSFVATADMGTANAVSLANLQRAAQSHAYDFIAYAGDQAYDMADFNGTKGDEYMNFVQDIYATLPTMTAVGNHEHAYNFSHYKHRFSILPHAESGFPDPTMYSFDYKALHLVAISSEVFFENGSPDQMHAALHWLEADLQAARQAQRPWIVVMAHRPLYCTPADPEDEDCGWKAQVMRHHLEELFLRYRVDIYLCGHRHNYERTFPVAHDARIATSYRNAPSFFQLGVGNAGNFQGPDTFLKDPRLIRPWSALRYPSYGFSTIKVTPHYLDIEHFESHPHDGSLGKRIDFVRVRKH</sequence>
<keyword evidence="1 3" id="KW-0732">Signal</keyword>
<dbReference type="InterPro" id="IPR025733">
    <property type="entry name" value="PAPs_C"/>
</dbReference>
<feature type="non-terminal residue" evidence="7">
    <location>
        <position position="463"/>
    </location>
</feature>
<dbReference type="GO" id="GO:0046872">
    <property type="term" value="F:metal ion binding"/>
    <property type="evidence" value="ECO:0007669"/>
    <property type="project" value="InterPro"/>
</dbReference>
<dbReference type="STRING" id="13706.A0A1X2H7A9"/>
<dbReference type="SUPFAM" id="SSF49363">
    <property type="entry name" value="Purple acid phosphatase, N-terminal domain"/>
    <property type="match status" value="1"/>
</dbReference>
<keyword evidence="3" id="KW-0378">Hydrolase</keyword>
<dbReference type="Pfam" id="PF16656">
    <property type="entry name" value="Pur_ac_phosph_N"/>
    <property type="match status" value="1"/>
</dbReference>
<proteinExistence type="inferred from homology"/>
<dbReference type="Pfam" id="PF00149">
    <property type="entry name" value="Metallophos"/>
    <property type="match status" value="1"/>
</dbReference>
<protein>
    <recommendedName>
        <fullName evidence="3">Purple acid phosphatase</fullName>
        <ecNumber evidence="3">3.1.3.2</ecNumber>
    </recommendedName>
</protein>
<dbReference type="PANTHER" id="PTHR45867:SF3">
    <property type="entry name" value="ACID PHOSPHATASE TYPE 7"/>
    <property type="match status" value="1"/>
</dbReference>
<dbReference type="Pfam" id="PF14008">
    <property type="entry name" value="Metallophos_C"/>
    <property type="match status" value="1"/>
</dbReference>
<dbReference type="Proteomes" id="UP000242180">
    <property type="component" value="Unassembled WGS sequence"/>
</dbReference>
<dbReference type="InterPro" id="IPR015914">
    <property type="entry name" value="PAPs_N"/>
</dbReference>
<feature type="domain" description="Purple acid phosphatase N-terminal" evidence="6">
    <location>
        <begin position="61"/>
        <end position="160"/>
    </location>
</feature>
<dbReference type="OMA" id="DCTHHET"/>
<gene>
    <name evidence="7" type="ORF">BCR43DRAFT_460100</name>
</gene>
<dbReference type="OrthoDB" id="45007at2759"/>
<evidence type="ECO:0000259" key="5">
    <source>
        <dbReference type="Pfam" id="PF14008"/>
    </source>
</evidence>
<feature type="chain" id="PRO_5011815997" description="Purple acid phosphatase" evidence="3">
    <location>
        <begin position="20"/>
        <end position="463"/>
    </location>
</feature>
<comment type="similarity">
    <text evidence="3">Belongs to the metallophosphoesterase superfamily. Purple acid phosphatase family.</text>
</comment>
<dbReference type="GO" id="GO:0003993">
    <property type="term" value="F:acid phosphatase activity"/>
    <property type="evidence" value="ECO:0007669"/>
    <property type="project" value="UniProtKB-EC"/>
</dbReference>
<keyword evidence="2" id="KW-0325">Glycoprotein</keyword>
<dbReference type="InterPro" id="IPR029052">
    <property type="entry name" value="Metallo-depent_PP-like"/>
</dbReference>
<reference evidence="7 8" key="1">
    <citation type="submission" date="2016-07" db="EMBL/GenBank/DDBJ databases">
        <title>Pervasive Adenine N6-methylation of Active Genes in Fungi.</title>
        <authorList>
            <consortium name="DOE Joint Genome Institute"/>
            <person name="Mondo S.J."/>
            <person name="Dannebaum R.O."/>
            <person name="Kuo R.C."/>
            <person name="Labutti K."/>
            <person name="Haridas S."/>
            <person name="Kuo A."/>
            <person name="Salamov A."/>
            <person name="Ahrendt S.R."/>
            <person name="Lipzen A."/>
            <person name="Sullivan W."/>
            <person name="Andreopoulos W.B."/>
            <person name="Clum A."/>
            <person name="Lindquist E."/>
            <person name="Daum C."/>
            <person name="Ramamoorthy G.K."/>
            <person name="Gryganskyi A."/>
            <person name="Culley D."/>
            <person name="Magnuson J.K."/>
            <person name="James T.Y."/>
            <person name="O'Malley M.A."/>
            <person name="Stajich J.E."/>
            <person name="Spatafora J.W."/>
            <person name="Visel A."/>
            <person name="Grigoriev I.V."/>
        </authorList>
    </citation>
    <scope>NUCLEOTIDE SEQUENCE [LARGE SCALE GENOMIC DNA]</scope>
    <source>
        <strain evidence="7 8">NRRL 2496</strain>
    </source>
</reference>
<organism evidence="7 8">
    <name type="scientific">Syncephalastrum racemosum</name>
    <name type="common">Filamentous fungus</name>
    <dbReference type="NCBI Taxonomy" id="13706"/>
    <lineage>
        <taxon>Eukaryota</taxon>
        <taxon>Fungi</taxon>
        <taxon>Fungi incertae sedis</taxon>
        <taxon>Mucoromycota</taxon>
        <taxon>Mucoromycotina</taxon>
        <taxon>Mucoromycetes</taxon>
        <taxon>Mucorales</taxon>
        <taxon>Syncephalastraceae</taxon>
        <taxon>Syncephalastrum</taxon>
    </lineage>
</organism>
<dbReference type="CDD" id="cd00839">
    <property type="entry name" value="MPP_PAPs"/>
    <property type="match status" value="1"/>
</dbReference>
<evidence type="ECO:0000259" key="6">
    <source>
        <dbReference type="Pfam" id="PF16656"/>
    </source>
</evidence>
<dbReference type="InParanoid" id="A0A1X2H7A9"/>
<name>A0A1X2H7A9_SYNRA</name>